<comment type="caution">
    <text evidence="3">The sequence shown here is derived from an EMBL/GenBank/DDBJ whole genome shotgun (WGS) entry which is preliminary data.</text>
</comment>
<dbReference type="SUPFAM" id="SSF55383">
    <property type="entry name" value="Copper amine oxidase, domain N"/>
    <property type="match status" value="1"/>
</dbReference>
<dbReference type="InterPro" id="IPR012854">
    <property type="entry name" value="Cu_amine_oxidase-like_N"/>
</dbReference>
<dbReference type="RefSeq" id="WP_181363021.1">
    <property type="nucleotide sequence ID" value="NZ_MPDK01000015.1"/>
</dbReference>
<keyword evidence="4" id="KW-1185">Reference proteome</keyword>
<dbReference type="InterPro" id="IPR036582">
    <property type="entry name" value="Mao_N_sf"/>
</dbReference>
<proteinExistence type="predicted"/>
<organism evidence="3 4">
    <name type="scientific">Sulfoacidibacillus thermotolerans</name>
    <name type="common">Acidibacillus sulfuroxidans</name>
    <dbReference type="NCBI Taxonomy" id="1765684"/>
    <lineage>
        <taxon>Bacteria</taxon>
        <taxon>Bacillati</taxon>
        <taxon>Bacillota</taxon>
        <taxon>Bacilli</taxon>
        <taxon>Bacillales</taxon>
        <taxon>Alicyclobacillaceae</taxon>
        <taxon>Sulfoacidibacillus</taxon>
    </lineage>
</organism>
<evidence type="ECO:0000313" key="4">
    <source>
        <dbReference type="Proteomes" id="UP000245380"/>
    </source>
</evidence>
<dbReference type="InterPro" id="IPR008979">
    <property type="entry name" value="Galactose-bd-like_sf"/>
</dbReference>
<protein>
    <recommendedName>
        <fullName evidence="5">Copper amine oxidase-like N-terminal domain-containing protein</fullName>
    </recommendedName>
</protein>
<gene>
    <name evidence="3" type="ORF">BM613_09380</name>
</gene>
<reference evidence="3 4" key="1">
    <citation type="submission" date="2016-11" db="EMBL/GenBank/DDBJ databases">
        <title>Comparative genomics of Acidibacillus ferroxidans species.</title>
        <authorList>
            <person name="Oliveira G."/>
            <person name="Nunes G."/>
            <person name="Oliveira R."/>
            <person name="Araujo F."/>
            <person name="Salim A."/>
            <person name="Scholte L."/>
            <person name="Morais D."/>
            <person name="Nancucheo I."/>
            <person name="Johnson D.B."/>
            <person name="Grail B."/>
            <person name="Bittencourt J."/>
            <person name="Valadares R."/>
        </authorList>
    </citation>
    <scope>NUCLEOTIDE SEQUENCE [LARGE SCALE GENOMIC DNA]</scope>
    <source>
        <strain evidence="3 4">Y002</strain>
    </source>
</reference>
<evidence type="ECO:0000313" key="3">
    <source>
        <dbReference type="EMBL" id="PWI57298.1"/>
    </source>
</evidence>
<evidence type="ECO:0000259" key="1">
    <source>
        <dbReference type="Pfam" id="PF07833"/>
    </source>
</evidence>
<dbReference type="AlphaFoldDB" id="A0A2U3D7Q3"/>
<dbReference type="EMBL" id="MPDK01000015">
    <property type="protein sequence ID" value="PWI57298.1"/>
    <property type="molecule type" value="Genomic_DNA"/>
</dbReference>
<dbReference type="InterPro" id="IPR013222">
    <property type="entry name" value="Glyco_hyd_98_carb-bd"/>
</dbReference>
<name>A0A2U3D7Q3_SULT2</name>
<evidence type="ECO:0000259" key="2">
    <source>
        <dbReference type="Pfam" id="PF08305"/>
    </source>
</evidence>
<feature type="domain" description="Glycosyl hydrolase family 98 putative carbohydrate-binding module" evidence="2">
    <location>
        <begin position="216"/>
        <end position="287"/>
    </location>
</feature>
<feature type="domain" description="Copper amine oxidase-like N-terminal" evidence="1">
    <location>
        <begin position="42"/>
        <end position="123"/>
    </location>
</feature>
<dbReference type="Pfam" id="PF07833">
    <property type="entry name" value="Cu_amine_oxidN1"/>
    <property type="match status" value="1"/>
</dbReference>
<dbReference type="InterPro" id="IPR038637">
    <property type="entry name" value="NPCBM_sf"/>
</dbReference>
<dbReference type="SUPFAM" id="SSF49785">
    <property type="entry name" value="Galactose-binding domain-like"/>
    <property type="match status" value="1"/>
</dbReference>
<dbReference type="Proteomes" id="UP000245380">
    <property type="component" value="Unassembled WGS sequence"/>
</dbReference>
<dbReference type="Gene3D" id="2.60.120.1060">
    <property type="entry name" value="NPCBM/NEW2 domain"/>
    <property type="match status" value="1"/>
</dbReference>
<accession>A0A2U3D7Q3</accession>
<sequence>MKQRVSVVLGVLTSALLFGSVSYASVGIEQIQASFHNIQLIVDGKTIETSAEPFIYNKNVYVPISTVGHGLGAAVNWVNSTPKVVVTRNSADTGAHLTPLTVVINGQQMPNGVVTSTGVLGVPAADAAYETASGLIPTVDAAGNVDFSQASSQASSGTLLTSLTPSAVSGDFSNPSLYPDEKLSGYYAPTVLGKVYSGNSTIEWGVNSSESAVIPELTYPLNGQAQTLSGMFAVDDLTRNFNGAAELVFVGDGKTIGSTGWVQGGSAPASFSISVSGVSTLQIEYELRGPGGTIYTSGQTYQAPSVNVDGVKGPIVFTDLLQPTLTGVGHM</sequence>
<evidence type="ECO:0008006" key="5">
    <source>
        <dbReference type="Google" id="ProtNLM"/>
    </source>
</evidence>
<dbReference type="Pfam" id="PF08305">
    <property type="entry name" value="NPCBM"/>
    <property type="match status" value="1"/>
</dbReference>